<evidence type="ECO:0000313" key="7">
    <source>
        <dbReference type="Proteomes" id="UP000223606"/>
    </source>
</evidence>
<organism evidence="6 7">
    <name type="scientific">Hartmannibacter diazotrophicus</name>
    <dbReference type="NCBI Taxonomy" id="1482074"/>
    <lineage>
        <taxon>Bacteria</taxon>
        <taxon>Pseudomonadati</taxon>
        <taxon>Pseudomonadota</taxon>
        <taxon>Alphaproteobacteria</taxon>
        <taxon>Hyphomicrobiales</taxon>
        <taxon>Pleomorphomonadaceae</taxon>
        <taxon>Hartmannibacter</taxon>
    </lineage>
</organism>
<feature type="transmembrane region" description="Helical" evidence="5">
    <location>
        <begin position="272"/>
        <end position="293"/>
    </location>
</feature>
<dbReference type="InterPro" id="IPR002781">
    <property type="entry name" value="TM_pro_TauE-like"/>
</dbReference>
<comment type="subcellular location">
    <subcellularLocation>
        <location evidence="5">Cell membrane</location>
        <topology evidence="5">Multi-pass membrane protein</topology>
    </subcellularLocation>
    <subcellularLocation>
        <location evidence="1">Membrane</location>
        <topology evidence="1">Multi-pass membrane protein</topology>
    </subcellularLocation>
</comment>
<reference evidence="7" key="1">
    <citation type="submission" date="2017-09" db="EMBL/GenBank/DDBJ databases">
        <title>Genome sequence of Nannocystis excedens DSM 71.</title>
        <authorList>
            <person name="Blom J."/>
        </authorList>
    </citation>
    <scope>NUCLEOTIDE SEQUENCE [LARGE SCALE GENOMIC DNA]</scope>
    <source>
        <strain evidence="7">type strain: E19</strain>
    </source>
</reference>
<dbReference type="PANTHER" id="PTHR43701">
    <property type="entry name" value="MEMBRANE TRANSPORTER PROTEIN MJ0441-RELATED"/>
    <property type="match status" value="1"/>
</dbReference>
<feature type="transmembrane region" description="Helical" evidence="5">
    <location>
        <begin position="51"/>
        <end position="73"/>
    </location>
</feature>
<feature type="transmembrane region" description="Helical" evidence="5">
    <location>
        <begin position="116"/>
        <end position="140"/>
    </location>
</feature>
<dbReference type="Proteomes" id="UP000223606">
    <property type="component" value="Chromosome 1"/>
</dbReference>
<dbReference type="RefSeq" id="WP_099558545.1">
    <property type="nucleotide sequence ID" value="NZ_LT960614.1"/>
</dbReference>
<keyword evidence="3 5" id="KW-1133">Transmembrane helix</keyword>
<keyword evidence="2 5" id="KW-0812">Transmembrane</keyword>
<dbReference type="InterPro" id="IPR051598">
    <property type="entry name" value="TSUP/Inactive_protease-like"/>
</dbReference>
<sequence length="309" mass="32158">MDIYLPIAELPMNVFLLLSMGAAVGFISGLFGVGGGFLLTPLLIFSGIPSAVAVSTVASQIVASSASGALAYVRKKMVDFKLGSFLLLSGIVGSFLGVTVFTALRKQGQLDLVLALSYVAFLGTIGGLMLAEALRAMVAARSGKRPTSRRPGQHNWIHGLPLKVRFRRSRLYVSAIPVVGLGMMIGFLGALLGIGGGFIMVPALIYLLRVPTSIVVGTTLMQTVGTMAFATIMQAGTNHAVDAILGLCLMVGGVVGAQFGARVGQRLRGETLRALLGLLVLAVGVRFAVNLILTPPELFSITSISGEGL</sequence>
<dbReference type="OrthoDB" id="9779078at2"/>
<evidence type="ECO:0000256" key="3">
    <source>
        <dbReference type="ARBA" id="ARBA00022989"/>
    </source>
</evidence>
<feature type="transmembrane region" description="Helical" evidence="5">
    <location>
        <begin position="214"/>
        <end position="233"/>
    </location>
</feature>
<dbReference type="PANTHER" id="PTHR43701:SF12">
    <property type="entry name" value="MEMBRANE TRANSPORTER PROTEIN YTNM-RELATED"/>
    <property type="match status" value="1"/>
</dbReference>
<protein>
    <recommendedName>
        <fullName evidence="5">Probable membrane transporter protein</fullName>
    </recommendedName>
</protein>
<keyword evidence="7" id="KW-1185">Reference proteome</keyword>
<gene>
    <name evidence="6" type="ORF">HDIA_4793</name>
</gene>
<dbReference type="EMBL" id="LT960614">
    <property type="protein sequence ID" value="SON58334.1"/>
    <property type="molecule type" value="Genomic_DNA"/>
</dbReference>
<feature type="transmembrane region" description="Helical" evidence="5">
    <location>
        <begin position="12"/>
        <end position="39"/>
    </location>
</feature>
<feature type="transmembrane region" description="Helical" evidence="5">
    <location>
        <begin position="85"/>
        <end position="104"/>
    </location>
</feature>
<dbReference type="Pfam" id="PF01925">
    <property type="entry name" value="TauE"/>
    <property type="match status" value="1"/>
</dbReference>
<keyword evidence="5" id="KW-1003">Cell membrane</keyword>
<evidence type="ECO:0000256" key="4">
    <source>
        <dbReference type="ARBA" id="ARBA00023136"/>
    </source>
</evidence>
<feature type="transmembrane region" description="Helical" evidence="5">
    <location>
        <begin position="175"/>
        <end position="208"/>
    </location>
</feature>
<accession>A0A2C9DDE0</accession>
<feature type="transmembrane region" description="Helical" evidence="5">
    <location>
        <begin position="240"/>
        <end position="260"/>
    </location>
</feature>
<evidence type="ECO:0000313" key="6">
    <source>
        <dbReference type="EMBL" id="SON58334.1"/>
    </source>
</evidence>
<dbReference type="AlphaFoldDB" id="A0A2C9DDE0"/>
<proteinExistence type="inferred from homology"/>
<keyword evidence="4 5" id="KW-0472">Membrane</keyword>
<dbReference type="KEGG" id="hdi:HDIA_4793"/>
<evidence type="ECO:0000256" key="2">
    <source>
        <dbReference type="ARBA" id="ARBA00022692"/>
    </source>
</evidence>
<evidence type="ECO:0000256" key="1">
    <source>
        <dbReference type="ARBA" id="ARBA00004141"/>
    </source>
</evidence>
<evidence type="ECO:0000256" key="5">
    <source>
        <dbReference type="RuleBase" id="RU363041"/>
    </source>
</evidence>
<comment type="similarity">
    <text evidence="5">Belongs to the 4-toluene sulfonate uptake permease (TSUP) (TC 2.A.102) family.</text>
</comment>
<name>A0A2C9DDE0_9HYPH</name>
<dbReference type="GO" id="GO:0005886">
    <property type="term" value="C:plasma membrane"/>
    <property type="evidence" value="ECO:0007669"/>
    <property type="project" value="UniProtKB-SubCell"/>
</dbReference>